<dbReference type="InterPro" id="IPR013324">
    <property type="entry name" value="RNA_pol_sigma_r3/r4-like"/>
</dbReference>
<name>A0ABV2KED8_SPOPS</name>
<dbReference type="InterPro" id="IPR036388">
    <property type="entry name" value="WH-like_DNA-bd_sf"/>
</dbReference>
<keyword evidence="2" id="KW-0240">DNA-directed RNA polymerase</keyword>
<keyword evidence="1" id="KW-0472">Membrane</keyword>
<dbReference type="Proteomes" id="UP001549104">
    <property type="component" value="Unassembled WGS sequence"/>
</dbReference>
<dbReference type="Gene3D" id="1.10.10.10">
    <property type="entry name" value="Winged helix-like DNA-binding domain superfamily/Winged helix DNA-binding domain"/>
    <property type="match status" value="1"/>
</dbReference>
<dbReference type="SUPFAM" id="SSF88659">
    <property type="entry name" value="Sigma3 and sigma4 domains of RNA polymerase sigma factors"/>
    <property type="match status" value="1"/>
</dbReference>
<protein>
    <submittedName>
        <fullName evidence="2">DNA-directed RNA polymerase specialized sigma24 family protein</fullName>
    </submittedName>
</protein>
<dbReference type="InterPro" id="IPR013325">
    <property type="entry name" value="RNA_pol_sigma_r2"/>
</dbReference>
<keyword evidence="3" id="KW-1185">Reference proteome</keyword>
<organism evidence="2 3">
    <name type="scientific">Sporosarcina psychrophila</name>
    <name type="common">Bacillus psychrophilus</name>
    <dbReference type="NCBI Taxonomy" id="1476"/>
    <lineage>
        <taxon>Bacteria</taxon>
        <taxon>Bacillati</taxon>
        <taxon>Bacillota</taxon>
        <taxon>Bacilli</taxon>
        <taxon>Bacillales</taxon>
        <taxon>Caryophanaceae</taxon>
        <taxon>Sporosarcina</taxon>
    </lineage>
</organism>
<keyword evidence="1" id="KW-1133">Transmembrane helix</keyword>
<dbReference type="SUPFAM" id="SSF88946">
    <property type="entry name" value="Sigma2 domain of RNA polymerase sigma factors"/>
    <property type="match status" value="1"/>
</dbReference>
<dbReference type="RefSeq" id="WP_354314873.1">
    <property type="nucleotide sequence ID" value="NZ_JBEPME010000010.1"/>
</dbReference>
<evidence type="ECO:0000313" key="3">
    <source>
        <dbReference type="Proteomes" id="UP001549104"/>
    </source>
</evidence>
<evidence type="ECO:0000256" key="1">
    <source>
        <dbReference type="SAM" id="Phobius"/>
    </source>
</evidence>
<comment type="caution">
    <text evidence="2">The sequence shown here is derived from an EMBL/GenBank/DDBJ whole genome shotgun (WGS) entry which is preliminary data.</text>
</comment>
<keyword evidence="1" id="KW-0812">Transmembrane</keyword>
<feature type="transmembrane region" description="Helical" evidence="1">
    <location>
        <begin position="201"/>
        <end position="221"/>
    </location>
</feature>
<keyword evidence="2" id="KW-0804">Transcription</keyword>
<sequence>MEESEWIEKVKNGDLVAFAEWMDIYSCDIERFAFQYGCSPEQAGEVAEDTFREVVQLMKTYVNEDSVQLELYKIAIKKFSDFELISPIPSSILTFEEDEQLHHQIVQLTSEEKLALILSQFHGMNDEEVALIIGIPVDDARRRLTAAFDQLEGGNLEKRLGFLGKSYRRIRSSFRKEMVFQGPVESLTEVRIEKKSITKKALFSWIAGVVLLIILLTISVLNSEEYKKSSDEKYLARLKISFENEMATTFMTLGLVEPKGEEQEFYREMYGHDERQQFEKLSKKLQKQLTNNEKINRENVQKQYEEIMGNLEYPSEMVAKLLKKPLTDDRASSEVFIKAYINKVDWISGLYRVALYEHKGVITEELENGMIDVEELLLKKNTYPEEIRTVLGAMGDQNIGLVKESEWDYFHPIYLENEVGLAIRDSIHEDFRGYLTFLGMNPFNYLAIQSGSTLQQTVDYIVELENTLLVDQQEDQLYQNVLGYYNNVFYDRFILNEDGRLTGSDGKLKKEYRLAWEKLANTGENSPSAYIMQQIVKEMEESDWETSDSLERLEYHHLYDAVGFAKRGDLQLFTLESVMQESDNEVAVNNPEYIQEVERTYVKFTKGHRLNALVGVKPVVILGVYLYANEQEDPKTMWHLTNRESLSLTLKEYVTTWRKQEYQIEKADILVEEVGSNVLNGVPLTPISYEYKADFVYDGWLILDEGTGAWLIETAPKVIVKQ</sequence>
<dbReference type="GO" id="GO:0000428">
    <property type="term" value="C:DNA-directed RNA polymerase complex"/>
    <property type="evidence" value="ECO:0007669"/>
    <property type="project" value="UniProtKB-KW"/>
</dbReference>
<accession>A0ABV2KED8</accession>
<evidence type="ECO:0000313" key="2">
    <source>
        <dbReference type="EMBL" id="MET3659444.1"/>
    </source>
</evidence>
<gene>
    <name evidence="2" type="ORF">ABIC55_004584</name>
</gene>
<dbReference type="Gene3D" id="1.10.1740.10">
    <property type="match status" value="1"/>
</dbReference>
<dbReference type="EMBL" id="JBEPME010000010">
    <property type="protein sequence ID" value="MET3659444.1"/>
    <property type="molecule type" value="Genomic_DNA"/>
</dbReference>
<reference evidence="2 3" key="1">
    <citation type="submission" date="2024-06" db="EMBL/GenBank/DDBJ databases">
        <title>Sorghum-associated microbial communities from plants grown in Nebraska, USA.</title>
        <authorList>
            <person name="Schachtman D."/>
        </authorList>
    </citation>
    <scope>NUCLEOTIDE SEQUENCE [LARGE SCALE GENOMIC DNA]</scope>
    <source>
        <strain evidence="2 3">1288</strain>
    </source>
</reference>
<proteinExistence type="predicted"/>